<dbReference type="InterPro" id="IPR027054">
    <property type="entry name" value="ALG2"/>
</dbReference>
<dbReference type="Pfam" id="PF13439">
    <property type="entry name" value="Glyco_transf_4"/>
    <property type="match status" value="1"/>
</dbReference>
<comment type="caution">
    <text evidence="15">The sequence shown here is derived from an EMBL/GenBank/DDBJ whole genome shotgun (WGS) entry which is preliminary data.</text>
</comment>
<dbReference type="PANTHER" id="PTHR45918:SF1">
    <property type="entry name" value="ALPHA-1,3_1,6-MANNOSYLTRANSFERASE ALG2"/>
    <property type="match status" value="1"/>
</dbReference>
<feature type="domain" description="Glycosyl transferase family 1" evidence="13">
    <location>
        <begin position="238"/>
        <end position="323"/>
    </location>
</feature>
<evidence type="ECO:0000256" key="9">
    <source>
        <dbReference type="ARBA" id="ARBA00023136"/>
    </source>
</evidence>
<sequence length="394" mass="43812">MNIVFFHPDLGIGGAERLVIDAAVGLQNRGHKVTIFTSYCDPKHCFDEARDGTLDVRIAAFSSELSLLKPSTFLVDQLSAGIPLLRYVYPAARVLFYCHFPDKLLAKKGGLLKSLYRGPFDWIESWSTGCSDGIVVNSKFTRSVFDQAFPRLKGREPAVVYPCVDTSPAEIKEEGDNQLWDGLKILLSINRFERGYDRRVSENVSYHAELEVLADSLKLKHATLKTVVSAHILPSDVSVLFLLSVPNTLKATLLSRASLLIYTPRNEHFGIVPLEAMLAGVPVLAANEGGPTETVVDGETGWLRDVSKPGDWTKVIRQVLTSLDSAALKTMGDKGRRRVVDIFSKETMAQRFEDEIKWLSSAHRPRLAPFTGDDIMLLGAILFLISAFVWKIYQ</sequence>
<evidence type="ECO:0000256" key="10">
    <source>
        <dbReference type="ARBA" id="ARBA00045103"/>
    </source>
</evidence>
<evidence type="ECO:0000256" key="4">
    <source>
        <dbReference type="ARBA" id="ARBA00022676"/>
    </source>
</evidence>
<comment type="function">
    <text evidence="1 12">Mannosylates Man(2)GlcNAc(2)-dolichol diphosphate and Man(1)GlcNAc(2)-dolichol diphosphate to form Man(3)GlcNAc(2)-dolichol diphosphate.</text>
</comment>
<comment type="subcellular location">
    <subcellularLocation>
        <location evidence="2 12">Endoplasmic reticulum membrane</location>
    </subcellularLocation>
</comment>
<keyword evidence="6 12" id="KW-0812">Transmembrane</keyword>
<keyword evidence="4 12" id="KW-0328">Glycosyltransferase</keyword>
<feature type="transmembrane region" description="Helical" evidence="12">
    <location>
        <begin position="375"/>
        <end position="393"/>
    </location>
</feature>
<evidence type="ECO:0000256" key="6">
    <source>
        <dbReference type="ARBA" id="ARBA00022692"/>
    </source>
</evidence>
<evidence type="ECO:0000256" key="3">
    <source>
        <dbReference type="ARBA" id="ARBA00004922"/>
    </source>
</evidence>
<evidence type="ECO:0000256" key="12">
    <source>
        <dbReference type="RuleBase" id="RU367136"/>
    </source>
</evidence>
<dbReference type="GO" id="GO:0102704">
    <property type="term" value="F:GDP-Man:Man(2)GlcNAc(2)-PP-Dol alpha-1,6-mannosyltransferase activity"/>
    <property type="evidence" value="ECO:0007669"/>
    <property type="project" value="UniProtKB-UniRule"/>
</dbReference>
<dbReference type="InterPro" id="IPR001296">
    <property type="entry name" value="Glyco_trans_1"/>
</dbReference>
<evidence type="ECO:0000256" key="5">
    <source>
        <dbReference type="ARBA" id="ARBA00022679"/>
    </source>
</evidence>
<evidence type="ECO:0000259" key="14">
    <source>
        <dbReference type="Pfam" id="PF13439"/>
    </source>
</evidence>
<evidence type="ECO:0000313" key="15">
    <source>
        <dbReference type="EMBL" id="KAE9967173.1"/>
    </source>
</evidence>
<proteinExistence type="inferred from homology"/>
<comment type="pathway">
    <text evidence="3 12">Protein modification; protein glycosylation.</text>
</comment>
<dbReference type="Pfam" id="PF00534">
    <property type="entry name" value="Glycos_transf_1"/>
    <property type="match status" value="1"/>
</dbReference>
<feature type="domain" description="Glycosyltransferase subfamily 4-like N-terminal" evidence="14">
    <location>
        <begin position="12"/>
        <end position="167"/>
    </location>
</feature>
<dbReference type="InterPro" id="IPR028098">
    <property type="entry name" value="Glyco_trans_4-like_N"/>
</dbReference>
<dbReference type="PANTHER" id="PTHR45918">
    <property type="entry name" value="ALPHA-1,3/1,6-MANNOSYLTRANSFERASE ALG2"/>
    <property type="match status" value="1"/>
</dbReference>
<evidence type="ECO:0000259" key="13">
    <source>
        <dbReference type="Pfam" id="PF00534"/>
    </source>
</evidence>
<dbReference type="UniPathway" id="UPA00378"/>
<dbReference type="EC" id="2.4.1.132" evidence="12"/>
<accession>A0A8H3UDA2</accession>
<comment type="catalytic activity">
    <reaction evidence="10 12">
        <text>a beta-D-Man-(1-&gt;4)-beta-D-GlcNAc-(1-&gt;4)-alpha-D-GlcNAc-diphospho-di-trans,poly-cis-dolichol + GDP-alpha-D-mannose = an alpha-D-Man-(1-&gt;3)-beta-D-Man-(1-&gt;4)-beta-D-GlcNAc-(1-&gt;4)-alpha-D-GlcNAc-diphospho-di-trans,poly-cis-dolichol + GDP + H(+)</text>
        <dbReference type="Rhea" id="RHEA:29515"/>
        <dbReference type="Rhea" id="RHEA-COMP:19511"/>
        <dbReference type="Rhea" id="RHEA-COMP:19513"/>
        <dbReference type="ChEBI" id="CHEBI:15378"/>
        <dbReference type="ChEBI" id="CHEBI:57527"/>
        <dbReference type="ChEBI" id="CHEBI:58189"/>
        <dbReference type="ChEBI" id="CHEBI:58472"/>
        <dbReference type="ChEBI" id="CHEBI:132510"/>
        <dbReference type="EC" id="2.4.1.132"/>
    </reaction>
    <physiologicalReaction direction="left-to-right" evidence="10 12">
        <dbReference type="Rhea" id="RHEA:29516"/>
    </physiologicalReaction>
</comment>
<protein>
    <recommendedName>
        <fullName evidence="12">Alpha-1,3/1,6-mannosyltransferase ALG2</fullName>
        <ecNumber evidence="12">2.4.1.132</ecNumber>
        <ecNumber evidence="12">2.4.1.257</ecNumber>
    </recommendedName>
    <alternativeName>
        <fullName evidence="12">GDP-Man:Man(1)GlcNAc(2)-PP-Dol alpha-1,3-mannosyltransferase</fullName>
    </alternativeName>
</protein>
<evidence type="ECO:0000256" key="2">
    <source>
        <dbReference type="ARBA" id="ARBA00004586"/>
    </source>
</evidence>
<dbReference type="EMBL" id="WNWQ01000483">
    <property type="protein sequence ID" value="KAE9967173.1"/>
    <property type="molecule type" value="Genomic_DNA"/>
</dbReference>
<dbReference type="GO" id="GO:0005789">
    <property type="term" value="C:endoplasmic reticulum membrane"/>
    <property type="evidence" value="ECO:0007669"/>
    <property type="project" value="UniProtKB-SubCell"/>
</dbReference>
<dbReference type="SUPFAM" id="SSF53756">
    <property type="entry name" value="UDP-Glycosyltransferase/glycogen phosphorylase"/>
    <property type="match status" value="1"/>
</dbReference>
<organism evidence="15 16">
    <name type="scientific">Venturia inaequalis</name>
    <name type="common">Apple scab fungus</name>
    <dbReference type="NCBI Taxonomy" id="5025"/>
    <lineage>
        <taxon>Eukaryota</taxon>
        <taxon>Fungi</taxon>
        <taxon>Dikarya</taxon>
        <taxon>Ascomycota</taxon>
        <taxon>Pezizomycotina</taxon>
        <taxon>Dothideomycetes</taxon>
        <taxon>Pleosporomycetidae</taxon>
        <taxon>Venturiales</taxon>
        <taxon>Venturiaceae</taxon>
        <taxon>Venturia</taxon>
    </lineage>
</organism>
<evidence type="ECO:0000256" key="8">
    <source>
        <dbReference type="ARBA" id="ARBA00022989"/>
    </source>
</evidence>
<keyword evidence="7 12" id="KW-0256">Endoplasmic reticulum</keyword>
<reference evidence="15 16" key="1">
    <citation type="submission" date="2019-11" db="EMBL/GenBank/DDBJ databases">
        <title>Venturia inaequalis Genome Resource.</title>
        <authorList>
            <person name="Lichtner F.J."/>
        </authorList>
    </citation>
    <scope>NUCLEOTIDE SEQUENCE [LARGE SCALE GENOMIC DNA]</scope>
    <source>
        <strain evidence="15">Bline_iso_100314</strain>
    </source>
</reference>
<dbReference type="Gene3D" id="3.40.50.2000">
    <property type="entry name" value="Glycogen Phosphorylase B"/>
    <property type="match status" value="2"/>
</dbReference>
<keyword evidence="8 12" id="KW-1133">Transmembrane helix</keyword>
<evidence type="ECO:0000256" key="1">
    <source>
        <dbReference type="ARBA" id="ARBA00003142"/>
    </source>
</evidence>
<comment type="catalytic activity">
    <reaction evidence="11 12">
        <text>an alpha-D-Man-(1-&gt;3)-beta-D-Man-(1-&gt;4)-beta-D-GlcNAc-(1-&gt;4)-alpha-D-GlcNAc-diphospho-di-trans,poly-cis-dolichol + GDP-alpha-D-mannose = an alpha-D-Man-(1-&gt;3)-[alpha-D-Man-(1-&gt;6)]-beta-D-Man-(1-&gt;4)-beta-D-GlcNAc-(1-&gt;4)-alpha-D-GlcNAc-diphospho-di-trans,poly-cis-dolichol + GDP + H(+)</text>
        <dbReference type="Rhea" id="RHEA:29519"/>
        <dbReference type="Rhea" id="RHEA-COMP:19513"/>
        <dbReference type="Rhea" id="RHEA-COMP:19515"/>
        <dbReference type="ChEBI" id="CHEBI:15378"/>
        <dbReference type="ChEBI" id="CHEBI:57527"/>
        <dbReference type="ChEBI" id="CHEBI:58189"/>
        <dbReference type="ChEBI" id="CHEBI:132510"/>
        <dbReference type="ChEBI" id="CHEBI:132511"/>
        <dbReference type="EC" id="2.4.1.257"/>
    </reaction>
    <physiologicalReaction direction="left-to-right" evidence="11 12">
        <dbReference type="Rhea" id="RHEA:29520"/>
    </physiologicalReaction>
</comment>
<dbReference type="EC" id="2.4.1.257" evidence="12"/>
<keyword evidence="5 12" id="KW-0808">Transferase</keyword>
<dbReference type="AlphaFoldDB" id="A0A8H3UDA2"/>
<comment type="similarity">
    <text evidence="12">Belongs to the glycosyltransferase group 1 family.</text>
</comment>
<evidence type="ECO:0000256" key="7">
    <source>
        <dbReference type="ARBA" id="ARBA00022824"/>
    </source>
</evidence>
<evidence type="ECO:0000256" key="11">
    <source>
        <dbReference type="ARBA" id="ARBA00045104"/>
    </source>
</evidence>
<dbReference type="Proteomes" id="UP000433883">
    <property type="component" value="Unassembled WGS sequence"/>
</dbReference>
<evidence type="ECO:0000313" key="16">
    <source>
        <dbReference type="Proteomes" id="UP000433883"/>
    </source>
</evidence>
<keyword evidence="9 12" id="KW-0472">Membrane</keyword>
<dbReference type="GO" id="GO:0004378">
    <property type="term" value="F:GDP-Man:Man(1)GlcNAc(2)-PP-Dol alpha-1,3-mannosyltransferase activity"/>
    <property type="evidence" value="ECO:0007669"/>
    <property type="project" value="UniProtKB-UniRule"/>
</dbReference>
<name>A0A8H3UDA2_VENIN</name>
<gene>
    <name evidence="15" type="ORF">BLS_006534</name>
</gene>